<proteinExistence type="predicted"/>
<keyword evidence="2" id="KW-1185">Reference proteome</keyword>
<dbReference type="OrthoDB" id="6783358at2759"/>
<dbReference type="AlphaFoldDB" id="A0A6S7ILK3"/>
<evidence type="ECO:0000313" key="1">
    <source>
        <dbReference type="EMBL" id="CAB4020014.1"/>
    </source>
</evidence>
<accession>A0A6S7ILK3</accession>
<organism evidence="1 2">
    <name type="scientific">Paramuricea clavata</name>
    <name type="common">Red gorgonian</name>
    <name type="synonym">Violescent sea-whip</name>
    <dbReference type="NCBI Taxonomy" id="317549"/>
    <lineage>
        <taxon>Eukaryota</taxon>
        <taxon>Metazoa</taxon>
        <taxon>Cnidaria</taxon>
        <taxon>Anthozoa</taxon>
        <taxon>Octocorallia</taxon>
        <taxon>Malacalcyonacea</taxon>
        <taxon>Plexauridae</taxon>
        <taxon>Paramuricea</taxon>
    </lineage>
</organism>
<protein>
    <submittedName>
        <fullName evidence="1">Uncharacterized protein</fullName>
    </submittedName>
</protein>
<gene>
    <name evidence="1" type="ORF">PACLA_8A040880</name>
</gene>
<dbReference type="PANTHER" id="PTHR46880:SF8">
    <property type="entry name" value="E3 SUMO-PROTEIN LIGASE KIAA1586"/>
    <property type="match status" value="1"/>
</dbReference>
<dbReference type="EMBL" id="CACRXK020010739">
    <property type="protein sequence ID" value="CAB4020014.1"/>
    <property type="molecule type" value="Genomic_DNA"/>
</dbReference>
<dbReference type="Proteomes" id="UP001152795">
    <property type="component" value="Unassembled WGS sequence"/>
</dbReference>
<name>A0A6S7ILK3_PARCT</name>
<sequence length="275" mass="31388">MRELEGQDAESVFKCLLTTLAEFGFDEDYLSKNLIAFTIDGASVMLGIHCGVGQRLKEKFLVLFLWHCLNHRLELAISDAVSSVDGFYTIQTFFDNIYSVYSYLSKLQRELSEISRDLDLQVKNIGKILTVRWITSSFRATKALWNDYPALYSHFRKVSEDKSIKYTDRATYQGIVKKLSTRKFVEDVAIVKHCLAQLSLLSEALQRQQTSLVEANRHLQRTLNALFRIKEAIQEGKYRFQSTTGYISGFKGVSLEAFSSRKGYVSSIGSSLSRH</sequence>
<comment type="caution">
    <text evidence="1">The sequence shown here is derived from an EMBL/GenBank/DDBJ whole genome shotgun (WGS) entry which is preliminary data.</text>
</comment>
<reference evidence="1" key="1">
    <citation type="submission" date="2020-04" db="EMBL/GenBank/DDBJ databases">
        <authorList>
            <person name="Alioto T."/>
            <person name="Alioto T."/>
            <person name="Gomez Garrido J."/>
        </authorList>
    </citation>
    <scope>NUCLEOTIDE SEQUENCE</scope>
    <source>
        <strain evidence="1">A484AB</strain>
    </source>
</reference>
<evidence type="ECO:0000313" key="2">
    <source>
        <dbReference type="Proteomes" id="UP001152795"/>
    </source>
</evidence>
<dbReference type="PANTHER" id="PTHR46880">
    <property type="entry name" value="RAS-ASSOCIATING DOMAIN-CONTAINING PROTEIN"/>
    <property type="match status" value="1"/>
</dbReference>